<gene>
    <name evidence="2" type="ORF">POL25_01780</name>
</gene>
<dbReference type="EMBL" id="JAQNDL010000001">
    <property type="protein sequence ID" value="MDC0715600.1"/>
    <property type="molecule type" value="Genomic_DNA"/>
</dbReference>
<keyword evidence="3" id="KW-1185">Reference proteome</keyword>
<protein>
    <submittedName>
        <fullName evidence="2">Uncharacterized protein</fullName>
    </submittedName>
</protein>
<feature type="transmembrane region" description="Helical" evidence="1">
    <location>
        <begin position="60"/>
        <end position="79"/>
    </location>
</feature>
<dbReference type="Proteomes" id="UP001221686">
    <property type="component" value="Unassembled WGS sequence"/>
</dbReference>
<sequence length="174" mass="18047">MAVVARCNGTEIDRRDGELWIVERPAPPRTAVFVLALVAVISLINAAVQAVFAIRGGSDHAIAAAILTALGGASAWLVVRVVRFGRRRAAAEPRPLLIVDVAGGRLLDPARRVLAPLAAVRVERVFQAASSARALALRWPQGSCIIARGSPFGDSVDDCAAALRGQGLGGDAAA</sequence>
<accession>A0ABT5DPM3</accession>
<comment type="caution">
    <text evidence="2">The sequence shown here is derived from an EMBL/GenBank/DDBJ whole genome shotgun (WGS) entry which is preliminary data.</text>
</comment>
<dbReference type="RefSeq" id="WP_272084025.1">
    <property type="nucleotide sequence ID" value="NZ_JAQNDL010000001.1"/>
</dbReference>
<keyword evidence="1" id="KW-0472">Membrane</keyword>
<name>A0ABT5DPM3_9BACT</name>
<evidence type="ECO:0000313" key="2">
    <source>
        <dbReference type="EMBL" id="MDC0715600.1"/>
    </source>
</evidence>
<proteinExistence type="predicted"/>
<keyword evidence="1" id="KW-1133">Transmembrane helix</keyword>
<reference evidence="2 3" key="1">
    <citation type="submission" date="2022-11" db="EMBL/GenBank/DDBJ databases">
        <title>Minimal conservation of predation-associated metabolite biosynthetic gene clusters underscores biosynthetic potential of Myxococcota including descriptions for ten novel species: Archangium lansinium sp. nov., Myxococcus landrumus sp. nov., Nannocystis bai.</title>
        <authorList>
            <person name="Ahearne A."/>
            <person name="Stevens C."/>
            <person name="Dowd S."/>
        </authorList>
    </citation>
    <scope>NUCLEOTIDE SEQUENCE [LARGE SCALE GENOMIC DNA]</scope>
    <source>
        <strain evidence="2 3">BB15-2</strain>
    </source>
</reference>
<organism evidence="2 3">
    <name type="scientific">Nannocystis bainbridge</name>
    <dbReference type="NCBI Taxonomy" id="2995303"/>
    <lineage>
        <taxon>Bacteria</taxon>
        <taxon>Pseudomonadati</taxon>
        <taxon>Myxococcota</taxon>
        <taxon>Polyangia</taxon>
        <taxon>Nannocystales</taxon>
        <taxon>Nannocystaceae</taxon>
        <taxon>Nannocystis</taxon>
    </lineage>
</organism>
<evidence type="ECO:0000313" key="3">
    <source>
        <dbReference type="Proteomes" id="UP001221686"/>
    </source>
</evidence>
<feature type="transmembrane region" description="Helical" evidence="1">
    <location>
        <begin position="31"/>
        <end position="54"/>
    </location>
</feature>
<keyword evidence="1" id="KW-0812">Transmembrane</keyword>
<evidence type="ECO:0000256" key="1">
    <source>
        <dbReference type="SAM" id="Phobius"/>
    </source>
</evidence>